<keyword evidence="2" id="KW-1185">Reference proteome</keyword>
<accession>A0ACB9KZX5</accession>
<proteinExistence type="predicted"/>
<sequence length="125" mass="14520">MIRFDRGSVGFNPYGEYWRQVRKICVMELLSPSHVRRFGSLRESEISNLMESVRHTSGLPFDVSKMIFSCTNSVISKAKFGQNCKRQKEFVSAIKEQQSIAGQFSIPEIFPFVYFLYHLDGIKRK</sequence>
<name>A0ACB9KZX5_9MYRT</name>
<dbReference type="Proteomes" id="UP001057402">
    <property type="component" value="Chromosome 12"/>
</dbReference>
<evidence type="ECO:0000313" key="1">
    <source>
        <dbReference type="EMBL" id="KAI4302829.1"/>
    </source>
</evidence>
<dbReference type="EMBL" id="CM042891">
    <property type="protein sequence ID" value="KAI4302829.1"/>
    <property type="molecule type" value="Genomic_DNA"/>
</dbReference>
<protein>
    <submittedName>
        <fullName evidence="1">Uncharacterized protein</fullName>
    </submittedName>
</protein>
<reference evidence="2" key="1">
    <citation type="journal article" date="2023" name="Front. Plant Sci.">
        <title>Chromosomal-level genome assembly of Melastoma candidum provides insights into trichome evolution.</title>
        <authorList>
            <person name="Zhong Y."/>
            <person name="Wu W."/>
            <person name="Sun C."/>
            <person name="Zou P."/>
            <person name="Liu Y."/>
            <person name="Dai S."/>
            <person name="Zhou R."/>
        </authorList>
    </citation>
    <scope>NUCLEOTIDE SEQUENCE [LARGE SCALE GENOMIC DNA]</scope>
</reference>
<organism evidence="1 2">
    <name type="scientific">Melastoma candidum</name>
    <dbReference type="NCBI Taxonomy" id="119954"/>
    <lineage>
        <taxon>Eukaryota</taxon>
        <taxon>Viridiplantae</taxon>
        <taxon>Streptophyta</taxon>
        <taxon>Embryophyta</taxon>
        <taxon>Tracheophyta</taxon>
        <taxon>Spermatophyta</taxon>
        <taxon>Magnoliopsida</taxon>
        <taxon>eudicotyledons</taxon>
        <taxon>Gunneridae</taxon>
        <taxon>Pentapetalae</taxon>
        <taxon>rosids</taxon>
        <taxon>malvids</taxon>
        <taxon>Myrtales</taxon>
        <taxon>Melastomataceae</taxon>
        <taxon>Melastomatoideae</taxon>
        <taxon>Melastomateae</taxon>
        <taxon>Melastoma</taxon>
    </lineage>
</organism>
<gene>
    <name evidence="1" type="ORF">MLD38_038530</name>
</gene>
<comment type="caution">
    <text evidence="1">The sequence shown here is derived from an EMBL/GenBank/DDBJ whole genome shotgun (WGS) entry which is preliminary data.</text>
</comment>
<evidence type="ECO:0000313" key="2">
    <source>
        <dbReference type="Proteomes" id="UP001057402"/>
    </source>
</evidence>